<comment type="caution">
    <text evidence="2">The sequence shown here is derived from an EMBL/GenBank/DDBJ whole genome shotgun (WGS) entry which is preliminary data.</text>
</comment>
<dbReference type="AlphaFoldDB" id="A0A438IKJ6"/>
<name>A0A438IKJ6_VITVI</name>
<dbReference type="EMBL" id="QGNW01000102">
    <property type="protein sequence ID" value="RVW97249.1"/>
    <property type="molecule type" value="Genomic_DNA"/>
</dbReference>
<dbReference type="Proteomes" id="UP000288805">
    <property type="component" value="Unassembled WGS sequence"/>
</dbReference>
<feature type="compositionally biased region" description="Basic and acidic residues" evidence="1">
    <location>
        <begin position="181"/>
        <end position="203"/>
    </location>
</feature>
<evidence type="ECO:0000313" key="2">
    <source>
        <dbReference type="EMBL" id="RVW97249.1"/>
    </source>
</evidence>
<evidence type="ECO:0000256" key="1">
    <source>
        <dbReference type="SAM" id="MobiDB-lite"/>
    </source>
</evidence>
<feature type="region of interest" description="Disordered" evidence="1">
    <location>
        <begin position="181"/>
        <end position="232"/>
    </location>
</feature>
<proteinExistence type="predicted"/>
<protein>
    <submittedName>
        <fullName evidence="2">Uncharacterized protein</fullName>
    </submittedName>
</protein>
<reference evidence="2 3" key="1">
    <citation type="journal article" date="2018" name="PLoS Genet.">
        <title>Population sequencing reveals clonal diversity and ancestral inbreeding in the grapevine cultivar Chardonnay.</title>
        <authorList>
            <person name="Roach M.J."/>
            <person name="Johnson D.L."/>
            <person name="Bohlmann J."/>
            <person name="van Vuuren H.J."/>
            <person name="Jones S.J."/>
            <person name="Pretorius I.S."/>
            <person name="Schmidt S.A."/>
            <person name="Borneman A.R."/>
        </authorList>
    </citation>
    <scope>NUCLEOTIDE SEQUENCE [LARGE SCALE GENOMIC DNA]</scope>
    <source>
        <strain evidence="3">cv. Chardonnay</strain>
        <tissue evidence="2">Leaf</tissue>
    </source>
</reference>
<sequence>MNLHRFQSFEVNPFEISIEEASGKLRGVIVKRGRGCSSWIRFGEVSLRNLLKGVEACCREESLVCNKAWRKNGRAFKLERCANEDGRLILCSVCDVEAKRFTLIFLEGRGLSGGWSTLASKLCSPGLRFLPHSEGQSSPAVKRVLGDPEWIQLAEGFEFEDEMDFVSVLARASKKLTTPMLKKDKKEDDEVKEKPQLKSKDLPKEEDEAKSESPKPPTRSSIGGRSGGVAAEPGRGRMGWGWLFECRVCCLVEGKSQCFKNRTGPAGPTGPTVDRSPFRSGPAIWPVKSIRVAVPMFAGHWSVVPLAAAPARWKALPRNAAKPRRRPLNPPSPAAVPIVAGNV</sequence>
<gene>
    <name evidence="2" type="ORF">CK203_025867</name>
</gene>
<accession>A0A438IKJ6</accession>
<evidence type="ECO:0000313" key="3">
    <source>
        <dbReference type="Proteomes" id="UP000288805"/>
    </source>
</evidence>
<organism evidence="2 3">
    <name type="scientific">Vitis vinifera</name>
    <name type="common">Grape</name>
    <dbReference type="NCBI Taxonomy" id="29760"/>
    <lineage>
        <taxon>Eukaryota</taxon>
        <taxon>Viridiplantae</taxon>
        <taxon>Streptophyta</taxon>
        <taxon>Embryophyta</taxon>
        <taxon>Tracheophyta</taxon>
        <taxon>Spermatophyta</taxon>
        <taxon>Magnoliopsida</taxon>
        <taxon>eudicotyledons</taxon>
        <taxon>Gunneridae</taxon>
        <taxon>Pentapetalae</taxon>
        <taxon>rosids</taxon>
        <taxon>Vitales</taxon>
        <taxon>Vitaceae</taxon>
        <taxon>Viteae</taxon>
        <taxon>Vitis</taxon>
    </lineage>
</organism>